<keyword evidence="2" id="KW-1185">Reference proteome</keyword>
<accession>A0ABW4IIA2</accession>
<evidence type="ECO:0008006" key="3">
    <source>
        <dbReference type="Google" id="ProtNLM"/>
    </source>
</evidence>
<organism evidence="1 2">
    <name type="scientific">Pseudopedobacter beijingensis</name>
    <dbReference type="NCBI Taxonomy" id="1207056"/>
    <lineage>
        <taxon>Bacteria</taxon>
        <taxon>Pseudomonadati</taxon>
        <taxon>Bacteroidota</taxon>
        <taxon>Sphingobacteriia</taxon>
        <taxon>Sphingobacteriales</taxon>
        <taxon>Sphingobacteriaceae</taxon>
        <taxon>Pseudopedobacter</taxon>
    </lineage>
</organism>
<dbReference type="Gene3D" id="2.60.40.10">
    <property type="entry name" value="Immunoglobulins"/>
    <property type="match status" value="1"/>
</dbReference>
<dbReference type="InterPro" id="IPR015943">
    <property type="entry name" value="WD40/YVTN_repeat-like_dom_sf"/>
</dbReference>
<dbReference type="Gene3D" id="2.130.10.10">
    <property type="entry name" value="YVTN repeat-like/Quinoprotein amine dehydrogenase"/>
    <property type="match status" value="1"/>
</dbReference>
<comment type="caution">
    <text evidence="1">The sequence shown here is derived from an EMBL/GenBank/DDBJ whole genome shotgun (WGS) entry which is preliminary data.</text>
</comment>
<dbReference type="InterPro" id="IPR013783">
    <property type="entry name" value="Ig-like_fold"/>
</dbReference>
<proteinExistence type="predicted"/>
<dbReference type="SUPFAM" id="SSF50939">
    <property type="entry name" value="Sialidases"/>
    <property type="match status" value="1"/>
</dbReference>
<evidence type="ECO:0000313" key="2">
    <source>
        <dbReference type="Proteomes" id="UP001597118"/>
    </source>
</evidence>
<sequence>MKRNNFTSLAIICFILFCICAIKPVSLIAQTPFPGTVVAESPDPLNNSYASPGIVVMPDGSYLVSHDITSTISAVYKSVDNGATWQLLNLVKDSHWSSLFYHDNAVYLLGVAKSFNNIVIHKSTDGGNSWTTSTDASNGVLLSGRFHTAPTPVVVHNGRIWKAFEESPDANNERNFHAFVFSAPIGADLLKASSWTKSTSVELNPSWFNADKPEWCEGNAVVDPDGRIVNIIRMSTVQPVNGTLDMNGYATGIPRYEVAAKLNVSADGQTTSFDPTTGFIHFPGAMTKFSIRYDAASGKYWSIVNKITIVFSGWSNNSTNNPYNQRNVLMLMSSTDLKNWQEHYKVIRWNEGDLITRRENFGFQYVDWQFEGNDIVAVSRTSWYGSDWHDANMITFHRLPNFRNLTMADSPVDLGSLTQSDPAVISWQFGAPATGGSEPAVNASYTNTGLNVSALSRGNGLNAASFDRSFSVTSKSQHNLKANAIVRDEYIQFEVQAKPGYSVNLTSIDAVFSRISNGPKSYRWAYSKDGTNFTEIGSGEYFGMVESAEQAVQPTIRMVNYPDLQNVPSTQKITFRLYIWGSTSSSGRFSIGRFGTGDTSPSLVIGGQVYETPVQEAPLVGWKFDTQTGTALNNKAAETNSTLLMTSSLTRGNGFTPANLNYGYYSTAPVHNKAEALIGNDFYEFSVQPQSGQYVSLNKLRYKVRRNSAGPVVYRWSYSVNDGEFIELGNTDVPFIGTAGTGYMKEMDLSAIVGLQNVASVHNIRFRLYAWGASTTSGGFGFARYTDDYCLALYGTTHENIVTAWQFDGKNGRQNNDPATTFNANIETSILTRGNGVTASESSINSFVGNFPVTTTKQQAIDNGNYFQFAIKPKTGNKVSLTSLDARIRVQENAPHHYCWRYSIDGVNFYDTDPADNIINTTVNNGQAVPQINLSNIPHLQNVTANKTITFRLYAWGGIATSTNSFGIGKSLSGANALIIGGKVEEDENPLPVKWGKVEAVKEGHSIRLKWNVFSEENHSHYNVLKSIDGKQFENIGSAVENQSMRYEYRDQQPQKGNNYYRVQQIDLDGQYTYSDVLSVFFSLDNPLFKIYYTTENNQLNLLINSEISFTDQFIVRDIQGKKLLNTQVSIKEGQNLVSFPLHLVSGIYMAELKGEVVKFVR</sequence>
<reference evidence="2" key="1">
    <citation type="journal article" date="2019" name="Int. J. Syst. Evol. Microbiol.">
        <title>The Global Catalogue of Microorganisms (GCM) 10K type strain sequencing project: providing services to taxonomists for standard genome sequencing and annotation.</title>
        <authorList>
            <consortium name="The Broad Institute Genomics Platform"/>
            <consortium name="The Broad Institute Genome Sequencing Center for Infectious Disease"/>
            <person name="Wu L."/>
            <person name="Ma J."/>
        </authorList>
    </citation>
    <scope>NUCLEOTIDE SEQUENCE [LARGE SCALE GENOMIC DNA]</scope>
    <source>
        <strain evidence="2">CCUG 53762</strain>
    </source>
</reference>
<protein>
    <recommendedName>
        <fullName evidence="3">Por secretion system C-terminal sorting domain-containing protein</fullName>
    </recommendedName>
</protein>
<dbReference type="RefSeq" id="WP_379664418.1">
    <property type="nucleotide sequence ID" value="NZ_JBHUDG010000051.1"/>
</dbReference>
<dbReference type="CDD" id="cd15482">
    <property type="entry name" value="Sialidase_non-viral"/>
    <property type="match status" value="1"/>
</dbReference>
<dbReference type="EMBL" id="JBHUDG010000051">
    <property type="protein sequence ID" value="MFD1632097.1"/>
    <property type="molecule type" value="Genomic_DNA"/>
</dbReference>
<evidence type="ECO:0000313" key="1">
    <source>
        <dbReference type="EMBL" id="MFD1632097.1"/>
    </source>
</evidence>
<dbReference type="InterPro" id="IPR036278">
    <property type="entry name" value="Sialidase_sf"/>
</dbReference>
<gene>
    <name evidence="1" type="ORF">ACFSAH_19660</name>
</gene>
<dbReference type="Proteomes" id="UP001597118">
    <property type="component" value="Unassembled WGS sequence"/>
</dbReference>
<name>A0ABW4IIA2_9SPHI</name>